<dbReference type="Pfam" id="PF13517">
    <property type="entry name" value="FG-GAP_3"/>
    <property type="match status" value="4"/>
</dbReference>
<evidence type="ECO:0000256" key="1">
    <source>
        <dbReference type="ARBA" id="ARBA00022729"/>
    </source>
</evidence>
<accession>A0A497VAG1</accession>
<feature type="domain" description="Secretion system C-terminal sorting" evidence="2">
    <location>
        <begin position="390"/>
        <end position="455"/>
    </location>
</feature>
<gene>
    <name evidence="3" type="ORF">B0G92_0941</name>
    <name evidence="4" type="ORF">CLV50_0564</name>
</gene>
<proteinExistence type="predicted"/>
<evidence type="ECO:0000259" key="2">
    <source>
        <dbReference type="Pfam" id="PF18962"/>
    </source>
</evidence>
<dbReference type="Proteomes" id="UP000233767">
    <property type="component" value="Unassembled WGS sequence"/>
</dbReference>
<dbReference type="AlphaFoldDB" id="A0A497VAG1"/>
<dbReference type="Gene3D" id="2.130.10.130">
    <property type="entry name" value="Integrin alpha, N-terminal"/>
    <property type="match status" value="2"/>
</dbReference>
<protein>
    <submittedName>
        <fullName evidence="3 4">Secreted protein (Por secretion system target)</fullName>
    </submittedName>
</protein>
<sequence>MYSQIFQAVTNQTFQGVFYGDSAVADFDNDGKTDFIISGAKPGYTGYTGIFKNNNGIFTENTNTALSQIMYSAIAVGDLNGDNKQDFIVTGTKTGENSPIVFEIYYNNGDGSFTKNTTSGIPGVKYGSVAIADLTNDGLPDIVVNGNLGSQYITKVFKQNQDGTFSDLNAGLLGTYFSAIKVFDANADGYPDILVTGLSTNYIPETKLYINSGRETFTEKPTTLPGIYISSIDNMDINGDGYPDLLISGTNYSRIPTLTIYTNDGSGNFTIQENGFTGIYNGNSKFIDYNNDGLIDIFSIGRNANNENTILLYKKNSNGTYTLDTENSAPIIAVYMSKGQWLDYDNDGDMDLLTIGFESDGVAQTRLYENKIINEGNLNTLSFNKNDFKLYPNPTEGLINILTREAIRNISLYNHLGQLIATQKQSQFNLENLANGIYMVRVDFENGQTANKKIIKK</sequence>
<name>A0A497VAG1_9FLAO</name>
<dbReference type="PANTHER" id="PTHR44103:SF1">
    <property type="entry name" value="PROPROTEIN CONVERTASE P"/>
    <property type="match status" value="1"/>
</dbReference>
<dbReference type="PANTHER" id="PTHR44103">
    <property type="entry name" value="PROPROTEIN CONVERTASE P"/>
    <property type="match status" value="1"/>
</dbReference>
<dbReference type="InterPro" id="IPR013517">
    <property type="entry name" value="FG-GAP"/>
</dbReference>
<evidence type="ECO:0000313" key="3">
    <source>
        <dbReference type="EMBL" id="PKW29310.1"/>
    </source>
</evidence>
<dbReference type="EMBL" id="PJND01000007">
    <property type="protein sequence ID" value="PKW29310.1"/>
    <property type="molecule type" value="Genomic_DNA"/>
</dbReference>
<evidence type="ECO:0000313" key="4">
    <source>
        <dbReference type="EMBL" id="RLJ35189.1"/>
    </source>
</evidence>
<dbReference type="Pfam" id="PF18962">
    <property type="entry name" value="Por_Secre_tail"/>
    <property type="match status" value="1"/>
</dbReference>
<dbReference type="InterPro" id="IPR026444">
    <property type="entry name" value="Secre_tail"/>
</dbReference>
<comment type="caution">
    <text evidence="4">The sequence shown here is derived from an EMBL/GenBank/DDBJ whole genome shotgun (WGS) entry which is preliminary data.</text>
</comment>
<dbReference type="NCBIfam" id="TIGR04183">
    <property type="entry name" value="Por_Secre_tail"/>
    <property type="match status" value="1"/>
</dbReference>
<evidence type="ECO:0000313" key="5">
    <source>
        <dbReference type="Proteomes" id="UP000233767"/>
    </source>
</evidence>
<reference evidence="4 6" key="2">
    <citation type="submission" date="2018-10" db="EMBL/GenBank/DDBJ databases">
        <title>Genomic Encyclopedia of Archaeal and Bacterial Type Strains, Phase II (KMG-II): from individual species to whole genera.</title>
        <authorList>
            <person name="Goeker M."/>
        </authorList>
    </citation>
    <scope>NUCLEOTIDE SEQUENCE [LARGE SCALE GENOMIC DNA]</scope>
    <source>
        <strain evidence="4 6">DSM 21886</strain>
    </source>
</reference>
<dbReference type="SUPFAM" id="SSF69318">
    <property type="entry name" value="Integrin alpha N-terminal domain"/>
    <property type="match status" value="2"/>
</dbReference>
<dbReference type="InterPro" id="IPR028994">
    <property type="entry name" value="Integrin_alpha_N"/>
</dbReference>
<dbReference type="Proteomes" id="UP000275027">
    <property type="component" value="Unassembled WGS sequence"/>
</dbReference>
<keyword evidence="5" id="KW-1185">Reference proteome</keyword>
<dbReference type="EMBL" id="RCCB01000010">
    <property type="protein sequence ID" value="RLJ35189.1"/>
    <property type="molecule type" value="Genomic_DNA"/>
</dbReference>
<reference evidence="3 5" key="1">
    <citation type="submission" date="2017-12" db="EMBL/GenBank/DDBJ databases">
        <title>Genomic Encyclopedia of Type Strains, Phase III (KMG-III): the genomes of soil and plant-associated and newly described type strains.</title>
        <authorList>
            <person name="Whitman W."/>
        </authorList>
    </citation>
    <scope>NUCLEOTIDE SEQUENCE [LARGE SCALE GENOMIC DNA]</scope>
    <source>
        <strain evidence="3 5">IP-10</strain>
    </source>
</reference>
<evidence type="ECO:0000313" key="6">
    <source>
        <dbReference type="Proteomes" id="UP000275027"/>
    </source>
</evidence>
<organism evidence="4 6">
    <name type="scientific">Flavobacterium lindanitolerans</name>
    <dbReference type="NCBI Taxonomy" id="428988"/>
    <lineage>
        <taxon>Bacteria</taxon>
        <taxon>Pseudomonadati</taxon>
        <taxon>Bacteroidota</taxon>
        <taxon>Flavobacteriia</taxon>
        <taxon>Flavobacteriales</taxon>
        <taxon>Flavobacteriaceae</taxon>
        <taxon>Flavobacterium</taxon>
    </lineage>
</organism>
<keyword evidence="1" id="KW-0732">Signal</keyword>